<name>A0ABW9RZ77_9BACT</name>
<gene>
    <name evidence="2" type="ORF">E1163_29535</name>
</gene>
<dbReference type="Pfam" id="PF18962">
    <property type="entry name" value="Por_Secre_tail"/>
    <property type="match status" value="1"/>
</dbReference>
<dbReference type="Proteomes" id="UP000798808">
    <property type="component" value="Unassembled WGS sequence"/>
</dbReference>
<dbReference type="InterPro" id="IPR026444">
    <property type="entry name" value="Secre_tail"/>
</dbReference>
<accession>A0ABW9RZ77</accession>
<evidence type="ECO:0000313" key="2">
    <source>
        <dbReference type="EMBL" id="MTI29140.1"/>
    </source>
</evidence>
<comment type="caution">
    <text evidence="2">The sequence shown here is derived from an EMBL/GenBank/DDBJ whole genome shotgun (WGS) entry which is preliminary data.</text>
</comment>
<dbReference type="RefSeq" id="WP_155177347.1">
    <property type="nucleotide sequence ID" value="NZ_BAAAFL010000022.1"/>
</dbReference>
<dbReference type="NCBIfam" id="TIGR04183">
    <property type="entry name" value="Por_Secre_tail"/>
    <property type="match status" value="1"/>
</dbReference>
<reference evidence="2 3" key="1">
    <citation type="submission" date="2019-02" db="EMBL/GenBank/DDBJ databases">
        <authorList>
            <person name="Goldberg S.R."/>
            <person name="Haltli B.A."/>
            <person name="Correa H."/>
            <person name="Russell K.G."/>
        </authorList>
    </citation>
    <scope>NUCLEOTIDE SEQUENCE [LARGE SCALE GENOMIC DNA]</scope>
    <source>
        <strain evidence="2 3">JCM 16186</strain>
    </source>
</reference>
<sequence>MNKRIPTLLAGTMLSLAVCGQGAFTNNSAKISPRERVTSIEGFNKPAQADRQQDEELQKLDSIIEYNFNERDNTWDEKFRKEHYQYNIDFQLNQYVLSSWSAGQNQWDKLMKESFVYNPDGKLSGYQSYIFSDANWKNDLKEEYSYDIRNQLKQSLRYVYKQQAEEWLFAEKWRYHYSDEGVALVDSLFWYQETSQEWVLKEKIEYEYINDKIHYVTRSKWDKENLQWIPSEEKWYLYTYGEWLLYLVSGSKWNNNDWELVTREYYGYDDDNNFDNYSIVSRDLNAEGWDSLLKERLTFDYQVSKDALLLPYFQDRHIPSFDHHKLITKKLFDLNFDTREDEQYREVKYYYSSSNLILSSKKTLEGNAKVYPNPASNYITFINPASLEGGLLEIWDSSGTLVLKTEMRNEEQLDISTLPFGLYIYHIVFNNKVASGKLMVH</sequence>
<protein>
    <submittedName>
        <fullName evidence="2">T9SS type A sorting domain-containing protein</fullName>
    </submittedName>
</protein>
<keyword evidence="3" id="KW-1185">Reference proteome</keyword>
<proteinExistence type="predicted"/>
<dbReference type="Gene3D" id="2.40.128.720">
    <property type="match status" value="1"/>
</dbReference>
<feature type="domain" description="Secretion system C-terminal sorting" evidence="1">
    <location>
        <begin position="370"/>
        <end position="440"/>
    </location>
</feature>
<dbReference type="EMBL" id="SMLW01000679">
    <property type="protein sequence ID" value="MTI29140.1"/>
    <property type="molecule type" value="Genomic_DNA"/>
</dbReference>
<evidence type="ECO:0000259" key="1">
    <source>
        <dbReference type="Pfam" id="PF18962"/>
    </source>
</evidence>
<organism evidence="2 3">
    <name type="scientific">Fulvivirga kasyanovii</name>
    <dbReference type="NCBI Taxonomy" id="396812"/>
    <lineage>
        <taxon>Bacteria</taxon>
        <taxon>Pseudomonadati</taxon>
        <taxon>Bacteroidota</taxon>
        <taxon>Cytophagia</taxon>
        <taxon>Cytophagales</taxon>
        <taxon>Fulvivirgaceae</taxon>
        <taxon>Fulvivirga</taxon>
    </lineage>
</organism>
<evidence type="ECO:0000313" key="3">
    <source>
        <dbReference type="Proteomes" id="UP000798808"/>
    </source>
</evidence>